<feature type="transmembrane region" description="Helical" evidence="8">
    <location>
        <begin position="428"/>
        <end position="452"/>
    </location>
</feature>
<dbReference type="PANTHER" id="PTHR33908:SF11">
    <property type="entry name" value="MEMBRANE PROTEIN"/>
    <property type="match status" value="1"/>
</dbReference>
<evidence type="ECO:0000256" key="7">
    <source>
        <dbReference type="ARBA" id="ARBA00023136"/>
    </source>
</evidence>
<dbReference type="PANTHER" id="PTHR33908">
    <property type="entry name" value="MANNOSYLTRANSFERASE YKCB-RELATED"/>
    <property type="match status" value="1"/>
</dbReference>
<feature type="transmembrane region" description="Helical" evidence="8">
    <location>
        <begin position="239"/>
        <end position="260"/>
    </location>
</feature>
<evidence type="ECO:0000256" key="5">
    <source>
        <dbReference type="ARBA" id="ARBA00022692"/>
    </source>
</evidence>
<keyword evidence="2" id="KW-1003">Cell membrane</keyword>
<reference evidence="9 10" key="1">
    <citation type="submission" date="2024-06" db="EMBL/GenBank/DDBJ databases">
        <title>The Natural Products Discovery Center: Release of the First 8490 Sequenced Strains for Exploring Actinobacteria Biosynthetic Diversity.</title>
        <authorList>
            <person name="Kalkreuter E."/>
            <person name="Kautsar S.A."/>
            <person name="Yang D."/>
            <person name="Bader C.D."/>
            <person name="Teijaro C.N."/>
            <person name="Fluegel L."/>
            <person name="Davis C.M."/>
            <person name="Simpson J.R."/>
            <person name="Lauterbach L."/>
            <person name="Steele A.D."/>
            <person name="Gui C."/>
            <person name="Meng S."/>
            <person name="Li G."/>
            <person name="Viehrig K."/>
            <person name="Ye F."/>
            <person name="Su P."/>
            <person name="Kiefer A.F."/>
            <person name="Nichols A."/>
            <person name="Cepeda A.J."/>
            <person name="Yan W."/>
            <person name="Fan B."/>
            <person name="Jiang Y."/>
            <person name="Adhikari A."/>
            <person name="Zheng C.-J."/>
            <person name="Schuster L."/>
            <person name="Cowan T.M."/>
            <person name="Smanski M.J."/>
            <person name="Chevrette M.G."/>
            <person name="De Carvalho L.P.S."/>
            <person name="Shen B."/>
        </authorList>
    </citation>
    <scope>NUCLEOTIDE SEQUENCE [LARGE SCALE GENOMIC DNA]</scope>
    <source>
        <strain evidence="9 10">NPDC050100</strain>
    </source>
</reference>
<dbReference type="Proteomes" id="UP001551675">
    <property type="component" value="Unassembled WGS sequence"/>
</dbReference>
<keyword evidence="4" id="KW-0808">Transferase</keyword>
<evidence type="ECO:0000313" key="10">
    <source>
        <dbReference type="Proteomes" id="UP001551675"/>
    </source>
</evidence>
<keyword evidence="3" id="KW-0328">Glycosyltransferase</keyword>
<evidence type="ECO:0008006" key="11">
    <source>
        <dbReference type="Google" id="ProtNLM"/>
    </source>
</evidence>
<feature type="transmembrane region" description="Helical" evidence="8">
    <location>
        <begin position="497"/>
        <end position="515"/>
    </location>
</feature>
<dbReference type="RefSeq" id="WP_358129104.1">
    <property type="nucleotide sequence ID" value="NZ_JBFALK010000001.1"/>
</dbReference>
<feature type="transmembrane region" description="Helical" evidence="8">
    <location>
        <begin position="85"/>
        <end position="108"/>
    </location>
</feature>
<keyword evidence="5 8" id="KW-0812">Transmembrane</keyword>
<feature type="transmembrane region" description="Helical" evidence="8">
    <location>
        <begin position="137"/>
        <end position="157"/>
    </location>
</feature>
<protein>
    <recommendedName>
        <fullName evidence="11">Phospholipid carrier-dependent glycosyltransferase</fullName>
    </recommendedName>
</protein>
<keyword evidence="6 8" id="KW-1133">Transmembrane helix</keyword>
<evidence type="ECO:0000256" key="6">
    <source>
        <dbReference type="ARBA" id="ARBA00022989"/>
    </source>
</evidence>
<dbReference type="EMBL" id="JBFALK010000001">
    <property type="protein sequence ID" value="MEV0967383.1"/>
    <property type="molecule type" value="Genomic_DNA"/>
</dbReference>
<evidence type="ECO:0000256" key="8">
    <source>
        <dbReference type="SAM" id="Phobius"/>
    </source>
</evidence>
<keyword evidence="10" id="KW-1185">Reference proteome</keyword>
<organism evidence="9 10">
    <name type="scientific">Microtetraspora glauca</name>
    <dbReference type="NCBI Taxonomy" id="1996"/>
    <lineage>
        <taxon>Bacteria</taxon>
        <taxon>Bacillati</taxon>
        <taxon>Actinomycetota</taxon>
        <taxon>Actinomycetes</taxon>
        <taxon>Streptosporangiales</taxon>
        <taxon>Streptosporangiaceae</taxon>
        <taxon>Microtetraspora</taxon>
    </lineage>
</organism>
<gene>
    <name evidence="9" type="ORF">AB0I59_02010</name>
</gene>
<sequence>MNAGGRGVRVSMVGRVAPWARRHRWFLGVLALGTALRVVTMLGYRPALWFPDSYSYVVTAMRPKPDLVRPAGYSMFLRLFEPLHGFGFVTLAQHLLGLLTGVMIYLAVVRRRRPRWVGALASAPVLLDAYQIQLEHLLVSDSLFTFLIVAAVCLTLRPLTWRTALATGLLLAAATLTRTVALPLIAAFGILLLWFGSRAARAGNGTAGGTAGGAVDGGTGTGTGRASGRVRRGRMPWRVTGVFLAAALVPVAAYGGWFWAAHHRVGLIGANGVFLYARTMSFADCAVMRPPADLAVLCDDRPPARRPPSQEYIWDPDAPLVRLPGITFLRETDALAGRFAWLAIRSQPLDYVATTLDELARSFAWGRPVYPDAETYGYYEFPADTPDPPGRHPAIVGTRFAEQYERGPIGTRVVEPYAGVMRAYQSVAFLPGVLLLPVLLFPPLVAVARFAVRRLAPSKGTGAGSRRAQAWRAAWAVPWAVAGLLLLIPAATAEFDYRYVLPATPLACLAAALMVRPRSRR</sequence>
<feature type="transmembrane region" description="Helical" evidence="8">
    <location>
        <begin position="25"/>
        <end position="44"/>
    </location>
</feature>
<keyword evidence="7 8" id="KW-0472">Membrane</keyword>
<name>A0ABV3G6X1_MICGL</name>
<comment type="caution">
    <text evidence="9">The sequence shown here is derived from an EMBL/GenBank/DDBJ whole genome shotgun (WGS) entry which is preliminary data.</text>
</comment>
<evidence type="ECO:0000256" key="2">
    <source>
        <dbReference type="ARBA" id="ARBA00022475"/>
    </source>
</evidence>
<dbReference type="InterPro" id="IPR050297">
    <property type="entry name" value="LipidA_mod_glycosyltrf_83"/>
</dbReference>
<proteinExistence type="predicted"/>
<evidence type="ECO:0000256" key="3">
    <source>
        <dbReference type="ARBA" id="ARBA00022676"/>
    </source>
</evidence>
<accession>A0ABV3G6X1</accession>
<evidence type="ECO:0000256" key="1">
    <source>
        <dbReference type="ARBA" id="ARBA00004651"/>
    </source>
</evidence>
<evidence type="ECO:0000256" key="4">
    <source>
        <dbReference type="ARBA" id="ARBA00022679"/>
    </source>
</evidence>
<comment type="subcellular location">
    <subcellularLocation>
        <location evidence="1">Cell membrane</location>
        <topology evidence="1">Multi-pass membrane protein</topology>
    </subcellularLocation>
</comment>
<evidence type="ECO:0000313" key="9">
    <source>
        <dbReference type="EMBL" id="MEV0967383.1"/>
    </source>
</evidence>
<feature type="transmembrane region" description="Helical" evidence="8">
    <location>
        <begin position="169"/>
        <end position="195"/>
    </location>
</feature>
<feature type="transmembrane region" description="Helical" evidence="8">
    <location>
        <begin position="473"/>
        <end position="491"/>
    </location>
</feature>